<dbReference type="GO" id="GO:0006096">
    <property type="term" value="P:glycolytic process"/>
    <property type="evidence" value="ECO:0007669"/>
    <property type="project" value="UniProtKB-UniPathway"/>
</dbReference>
<evidence type="ECO:0000313" key="14">
    <source>
        <dbReference type="EMBL" id="CAE8737739.1"/>
    </source>
</evidence>
<dbReference type="InterPro" id="IPR000941">
    <property type="entry name" value="Enolase"/>
</dbReference>
<feature type="binding site" evidence="11">
    <location>
        <position position="325"/>
    </location>
    <ligand>
        <name>Mg(2+)</name>
        <dbReference type="ChEBI" id="CHEBI:18420"/>
    </ligand>
</feature>
<evidence type="ECO:0000259" key="13">
    <source>
        <dbReference type="SMART" id="SM01193"/>
    </source>
</evidence>
<dbReference type="CDD" id="cd03313">
    <property type="entry name" value="enolase"/>
    <property type="match status" value="1"/>
</dbReference>
<dbReference type="Gene3D" id="3.20.20.120">
    <property type="entry name" value="Enolase-like C-terminal domain"/>
    <property type="match status" value="1"/>
</dbReference>
<dbReference type="SFLD" id="SFLDS00001">
    <property type="entry name" value="Enolase"/>
    <property type="match status" value="1"/>
</dbReference>
<dbReference type="Pfam" id="PF00113">
    <property type="entry name" value="Enolase_C"/>
    <property type="match status" value="1"/>
</dbReference>
<comment type="pathway">
    <text evidence="2">Carbohydrate degradation; glycolysis; pyruvate from D-glyceraldehyde 3-phosphate: step 4/5.</text>
</comment>
<dbReference type="PROSITE" id="PS00164">
    <property type="entry name" value="ENOLASE"/>
    <property type="match status" value="1"/>
</dbReference>
<dbReference type="HAMAP" id="MF_00318">
    <property type="entry name" value="Enolase"/>
    <property type="match status" value="1"/>
</dbReference>
<dbReference type="Gene3D" id="3.30.390.10">
    <property type="entry name" value="Enolase-like, N-terminal domain"/>
    <property type="match status" value="1"/>
</dbReference>
<dbReference type="PANTHER" id="PTHR11902">
    <property type="entry name" value="ENOLASE"/>
    <property type="match status" value="1"/>
</dbReference>
<dbReference type="PANTHER" id="PTHR11902:SF1">
    <property type="entry name" value="ENOLASE"/>
    <property type="match status" value="1"/>
</dbReference>
<feature type="active site" description="Proton donor" evidence="9">
    <location>
        <position position="238"/>
    </location>
</feature>
<feature type="binding site" evidence="10">
    <location>
        <position position="352"/>
    </location>
    <ligand>
        <name>substrate</name>
    </ligand>
</feature>
<accession>A0A813LPK2</accession>
<proteinExistence type="inferred from homology"/>
<dbReference type="InterPro" id="IPR020811">
    <property type="entry name" value="Enolase_N"/>
</dbReference>
<evidence type="ECO:0000259" key="12">
    <source>
        <dbReference type="SMART" id="SM01192"/>
    </source>
</evidence>
<dbReference type="UniPathway" id="UPA00109">
    <property type="reaction ID" value="UER00187"/>
</dbReference>
<dbReference type="GO" id="GO:0000287">
    <property type="term" value="F:magnesium ion binding"/>
    <property type="evidence" value="ECO:0007669"/>
    <property type="project" value="InterPro"/>
</dbReference>
<dbReference type="SFLD" id="SFLDG00178">
    <property type="entry name" value="enolase"/>
    <property type="match status" value="1"/>
</dbReference>
<evidence type="ECO:0000256" key="10">
    <source>
        <dbReference type="PIRSR" id="PIRSR001400-2"/>
    </source>
</evidence>
<evidence type="ECO:0000256" key="4">
    <source>
        <dbReference type="ARBA" id="ARBA00012058"/>
    </source>
</evidence>
<dbReference type="InterPro" id="IPR020809">
    <property type="entry name" value="Enolase_CS"/>
</dbReference>
<sequence length="471" mass="50264">MAQSVLAALKATGATDLSAAIAQVTANLTKIKEIKGREILDSRGNPTVEVDLITEGGITVRAAVPSGASTGIHEACELRDEDKKRYMGKGVLKAVEAVNTVLNQAMKGVDVMDQKGLDAKMIELDGTANKSKLGANAILGVSMAAAKAAAEAKGIPLYQHFANLAGNSEKMVLPMPCFNVINGGSHAGNKLAFQEYFIIPVGAKTFKEAVQIGCECYHTLKGIIKKKFGGDATLIGDEGGFAPPCNAIQGVELIMEAIEKAGFKDVCKIGMDVAASEFKIEGQDCYDLGMWYAESEKTPELKMTGAQLADFYASLAEKYPLITIEDPFDQDDWAAWQAFTARIGGPCQVVGDDLTVTNVTRVKKAIDDKACNALLLKVNQIGTITESIDAVKMCKASGWGVMCSHRSGETEDTTIADLAVGLCTGQIKTGAPCRSDRNAKYNQLMRIEEELGDKCVFAGATWRKPVWMAIA</sequence>
<comment type="similarity">
    <text evidence="3">Belongs to the enolase family.</text>
</comment>
<evidence type="ECO:0000313" key="15">
    <source>
        <dbReference type="Proteomes" id="UP000626109"/>
    </source>
</evidence>
<gene>
    <name evidence="14" type="ORF">PGLA2088_LOCUS48892</name>
</gene>
<organism evidence="14 15">
    <name type="scientific">Polarella glacialis</name>
    <name type="common">Dinoflagellate</name>
    <dbReference type="NCBI Taxonomy" id="89957"/>
    <lineage>
        <taxon>Eukaryota</taxon>
        <taxon>Sar</taxon>
        <taxon>Alveolata</taxon>
        <taxon>Dinophyceae</taxon>
        <taxon>Suessiales</taxon>
        <taxon>Suessiaceae</taxon>
        <taxon>Polarella</taxon>
    </lineage>
</organism>
<keyword evidence="7" id="KW-0324">Glycolysis</keyword>
<feature type="domain" description="Enolase C-terminal TIM barrel" evidence="12">
    <location>
        <begin position="170"/>
        <end position="465"/>
    </location>
</feature>
<dbReference type="Proteomes" id="UP000626109">
    <property type="component" value="Unassembled WGS sequence"/>
</dbReference>
<dbReference type="InterPro" id="IPR029017">
    <property type="entry name" value="Enolase-like_N"/>
</dbReference>
<feature type="binding site" evidence="10">
    <location>
        <position position="428"/>
    </location>
    <ligand>
        <name>substrate</name>
    </ligand>
</feature>
<dbReference type="PIRSF" id="PIRSF001400">
    <property type="entry name" value="Enolase"/>
    <property type="match status" value="1"/>
</dbReference>
<feature type="binding site" evidence="11">
    <location>
        <position position="352"/>
    </location>
    <ligand>
        <name>Mg(2+)</name>
        <dbReference type="ChEBI" id="CHEBI:18420"/>
    </ligand>
</feature>
<feature type="domain" description="Enolase N-terminal" evidence="13">
    <location>
        <begin position="31"/>
        <end position="161"/>
    </location>
</feature>
<evidence type="ECO:0000256" key="5">
    <source>
        <dbReference type="ARBA" id="ARBA00022490"/>
    </source>
</evidence>
<dbReference type="FunFam" id="3.20.20.120:FF:000002">
    <property type="entry name" value="Enolase 1"/>
    <property type="match status" value="1"/>
</dbReference>
<dbReference type="EMBL" id="CAJNNW010036807">
    <property type="protein sequence ID" value="CAE8737739.1"/>
    <property type="molecule type" value="Genomic_DNA"/>
</dbReference>
<evidence type="ECO:0000256" key="11">
    <source>
        <dbReference type="PIRSR" id="PIRSR001400-3"/>
    </source>
</evidence>
<name>A0A813LPK2_POLGL</name>
<reference evidence="14" key="1">
    <citation type="submission" date="2021-02" db="EMBL/GenBank/DDBJ databases">
        <authorList>
            <person name="Dougan E. K."/>
            <person name="Rhodes N."/>
            <person name="Thang M."/>
            <person name="Chan C."/>
        </authorList>
    </citation>
    <scope>NUCLEOTIDE SEQUENCE</scope>
</reference>
<comment type="caution">
    <text evidence="14">The sequence shown here is derived from an EMBL/GenBank/DDBJ whole genome shotgun (WGS) entry which is preliminary data.</text>
</comment>
<dbReference type="SFLD" id="SFLDF00002">
    <property type="entry name" value="enolase"/>
    <property type="match status" value="1"/>
</dbReference>
<dbReference type="EC" id="4.2.1.11" evidence="4"/>
<dbReference type="SMART" id="SM01193">
    <property type="entry name" value="Enolase_N"/>
    <property type="match status" value="1"/>
</dbReference>
<evidence type="ECO:0000256" key="1">
    <source>
        <dbReference type="ARBA" id="ARBA00004496"/>
    </source>
</evidence>
<dbReference type="PRINTS" id="PR00148">
    <property type="entry name" value="ENOLASE"/>
</dbReference>
<dbReference type="AlphaFoldDB" id="A0A813LPK2"/>
<keyword evidence="5" id="KW-0963">Cytoplasm</keyword>
<evidence type="ECO:0000256" key="9">
    <source>
        <dbReference type="PIRSR" id="PIRSR001400-1"/>
    </source>
</evidence>
<comment type="cofactor">
    <cofactor evidence="11">
        <name>Mg(2+)</name>
        <dbReference type="ChEBI" id="CHEBI:18420"/>
    </cofactor>
    <text evidence="11">Mg(2+) is required for catalysis and for stabilizing the dimer.</text>
</comment>
<evidence type="ECO:0000256" key="3">
    <source>
        <dbReference type="ARBA" id="ARBA00009604"/>
    </source>
</evidence>
<feature type="binding site" evidence="10">
    <location>
        <begin position="404"/>
        <end position="407"/>
    </location>
    <ligand>
        <name>substrate</name>
    </ligand>
</feature>
<feature type="binding site" evidence="10">
    <location>
        <position position="195"/>
    </location>
    <ligand>
        <name>substrate</name>
    </ligand>
</feature>
<protein>
    <recommendedName>
        <fullName evidence="4">phosphopyruvate hydratase</fullName>
        <ecNumber evidence="4">4.2.1.11</ecNumber>
    </recommendedName>
</protein>
<keyword evidence="6 11" id="KW-0460">Magnesium</keyword>
<feature type="binding site" evidence="10">
    <location>
        <position position="186"/>
    </location>
    <ligand>
        <name>substrate</name>
    </ligand>
</feature>
<evidence type="ECO:0000256" key="8">
    <source>
        <dbReference type="ARBA" id="ARBA00023239"/>
    </source>
</evidence>
<comment type="subcellular location">
    <subcellularLocation>
        <location evidence="1">Cytoplasm</location>
    </subcellularLocation>
</comment>
<dbReference type="NCBIfam" id="TIGR01060">
    <property type="entry name" value="eno"/>
    <property type="match status" value="1"/>
</dbReference>
<dbReference type="InterPro" id="IPR036849">
    <property type="entry name" value="Enolase-like_C_sf"/>
</dbReference>
<dbReference type="GO" id="GO:0004634">
    <property type="term" value="F:phosphopyruvate hydratase activity"/>
    <property type="evidence" value="ECO:0007669"/>
    <property type="project" value="UniProtKB-EC"/>
</dbReference>
<feature type="binding site" evidence="11">
    <location>
        <position position="272"/>
    </location>
    <ligand>
        <name>Mg(2+)</name>
        <dbReference type="ChEBI" id="CHEBI:18420"/>
    </ligand>
</feature>
<evidence type="ECO:0000256" key="7">
    <source>
        <dbReference type="ARBA" id="ARBA00023152"/>
    </source>
</evidence>
<dbReference type="SUPFAM" id="SSF54826">
    <property type="entry name" value="Enolase N-terminal domain-like"/>
    <property type="match status" value="1"/>
</dbReference>
<dbReference type="FunFam" id="3.30.390.10:FF:000001">
    <property type="entry name" value="Enolase"/>
    <property type="match status" value="1"/>
</dbReference>
<keyword evidence="8" id="KW-0456">Lyase</keyword>
<evidence type="ECO:0000256" key="6">
    <source>
        <dbReference type="ARBA" id="ARBA00022842"/>
    </source>
</evidence>
<dbReference type="Pfam" id="PF03952">
    <property type="entry name" value="Enolase_N"/>
    <property type="match status" value="1"/>
</dbReference>
<feature type="binding site" evidence="10">
    <location>
        <position position="325"/>
    </location>
    <ligand>
        <name>substrate</name>
    </ligand>
</feature>
<dbReference type="SUPFAM" id="SSF51604">
    <property type="entry name" value="Enolase C-terminal domain-like"/>
    <property type="match status" value="1"/>
</dbReference>
<feature type="active site" description="Proton acceptor" evidence="9">
    <location>
        <position position="377"/>
    </location>
</feature>
<dbReference type="InterPro" id="IPR020810">
    <property type="entry name" value="Enolase_C"/>
</dbReference>
<evidence type="ECO:0000256" key="2">
    <source>
        <dbReference type="ARBA" id="ARBA00005031"/>
    </source>
</evidence>
<dbReference type="SMART" id="SM01192">
    <property type="entry name" value="Enolase_C"/>
    <property type="match status" value="1"/>
</dbReference>
<dbReference type="GO" id="GO:0000015">
    <property type="term" value="C:phosphopyruvate hydratase complex"/>
    <property type="evidence" value="ECO:0007669"/>
    <property type="project" value="InterPro"/>
</dbReference>
<keyword evidence="11" id="KW-0479">Metal-binding</keyword>